<dbReference type="Proteomes" id="UP000646365">
    <property type="component" value="Unassembled WGS sequence"/>
</dbReference>
<dbReference type="Gene3D" id="3.40.50.720">
    <property type="entry name" value="NAD(P)-binding Rossmann-like Domain"/>
    <property type="match status" value="1"/>
</dbReference>
<dbReference type="InterPro" id="IPR036291">
    <property type="entry name" value="NAD(P)-bd_dom_sf"/>
</dbReference>
<dbReference type="Pfam" id="PF01370">
    <property type="entry name" value="Epimerase"/>
    <property type="match status" value="1"/>
</dbReference>
<dbReference type="PANTHER" id="PTHR43238">
    <property type="entry name" value="GDP-L-FUCOSE SYNTHASE"/>
    <property type="match status" value="1"/>
</dbReference>
<organism evidence="2 3">
    <name type="scientific">Aliidongia dinghuensis</name>
    <dbReference type="NCBI Taxonomy" id="1867774"/>
    <lineage>
        <taxon>Bacteria</taxon>
        <taxon>Pseudomonadati</taxon>
        <taxon>Pseudomonadota</taxon>
        <taxon>Alphaproteobacteria</taxon>
        <taxon>Rhodospirillales</taxon>
        <taxon>Dongiaceae</taxon>
        <taxon>Aliidongia</taxon>
    </lineage>
</organism>
<keyword evidence="3" id="KW-1185">Reference proteome</keyword>
<name>A0A8J2YW94_9PROT</name>
<sequence length="327" mass="36240">MFAGRKILVAGASGFLGGALTRRLVELGALVRGCHLSRAPDYHHANLEWLRVDLEDEQACASACVGADYVLMCAANTSGAAAITSTPLVHVTPNVIMNARMLEAAHHAGVERFLFISSGAAYPDLGEDHPLREDEMFRGDPPPVYYPVGWMKRYTEILCRIYAERIADRPMTTIVVRPSNVYGPGDKWDFARSHVTAAQIRRVIERHAPIVVWGDGTDVRDLIYIDDFVEGALRALAIDRRHFVVNIASGRGYSIHEIVQTAIRADEYVGAEIHFDPSKPRTIGKRLFDVSLARNLLGFKSQVPIEDGFRRTIDAFRAAHGTPRPAR</sequence>
<dbReference type="SUPFAM" id="SSF51735">
    <property type="entry name" value="NAD(P)-binding Rossmann-fold domains"/>
    <property type="match status" value="1"/>
</dbReference>
<evidence type="ECO:0000313" key="2">
    <source>
        <dbReference type="EMBL" id="GGF24000.1"/>
    </source>
</evidence>
<accession>A0A8J2YW94</accession>
<dbReference type="AlphaFoldDB" id="A0A8J2YW94"/>
<dbReference type="GO" id="GO:0050577">
    <property type="term" value="F:GDP-L-fucose synthase activity"/>
    <property type="evidence" value="ECO:0007669"/>
    <property type="project" value="TreeGrafter"/>
</dbReference>
<evidence type="ECO:0000259" key="1">
    <source>
        <dbReference type="Pfam" id="PF01370"/>
    </source>
</evidence>
<proteinExistence type="predicted"/>
<dbReference type="InterPro" id="IPR001509">
    <property type="entry name" value="Epimerase_deHydtase"/>
</dbReference>
<comment type="caution">
    <text evidence="2">The sequence shown here is derived from an EMBL/GenBank/DDBJ whole genome shotgun (WGS) entry which is preliminary data.</text>
</comment>
<dbReference type="Gene3D" id="3.90.25.10">
    <property type="entry name" value="UDP-galactose 4-epimerase, domain 1"/>
    <property type="match status" value="1"/>
</dbReference>
<feature type="domain" description="NAD-dependent epimerase/dehydratase" evidence="1">
    <location>
        <begin position="7"/>
        <end position="238"/>
    </location>
</feature>
<gene>
    <name evidence="2" type="primary">fcl</name>
    <name evidence="2" type="ORF">GCM10011611_32620</name>
</gene>
<dbReference type="EMBL" id="BMJQ01000008">
    <property type="protein sequence ID" value="GGF24000.1"/>
    <property type="molecule type" value="Genomic_DNA"/>
</dbReference>
<evidence type="ECO:0000313" key="3">
    <source>
        <dbReference type="Proteomes" id="UP000646365"/>
    </source>
</evidence>
<protein>
    <submittedName>
        <fullName evidence="2">GDP-L-fucose synthase</fullName>
    </submittedName>
</protein>
<reference evidence="2" key="2">
    <citation type="submission" date="2020-09" db="EMBL/GenBank/DDBJ databases">
        <authorList>
            <person name="Sun Q."/>
            <person name="Zhou Y."/>
        </authorList>
    </citation>
    <scope>NUCLEOTIDE SEQUENCE</scope>
    <source>
        <strain evidence="2">CGMCC 1.15725</strain>
    </source>
</reference>
<dbReference type="PANTHER" id="PTHR43238:SF1">
    <property type="entry name" value="GDP-L-FUCOSE SYNTHASE"/>
    <property type="match status" value="1"/>
</dbReference>
<reference evidence="2" key="1">
    <citation type="journal article" date="2014" name="Int. J. Syst. Evol. Microbiol.">
        <title>Complete genome sequence of Corynebacterium casei LMG S-19264T (=DSM 44701T), isolated from a smear-ripened cheese.</title>
        <authorList>
            <consortium name="US DOE Joint Genome Institute (JGI-PGF)"/>
            <person name="Walter F."/>
            <person name="Albersmeier A."/>
            <person name="Kalinowski J."/>
            <person name="Ruckert C."/>
        </authorList>
    </citation>
    <scope>NUCLEOTIDE SEQUENCE</scope>
    <source>
        <strain evidence="2">CGMCC 1.15725</strain>
    </source>
</reference>
<dbReference type="RefSeq" id="WP_189047629.1">
    <property type="nucleotide sequence ID" value="NZ_BMJQ01000008.1"/>
</dbReference>